<reference evidence="2" key="4">
    <citation type="submission" date="2025-09" db="UniProtKB">
        <authorList>
            <consortium name="Ensembl"/>
        </authorList>
    </citation>
    <scope>IDENTIFICATION</scope>
    <source>
        <strain evidence="2">HNI</strain>
    </source>
</reference>
<reference evidence="2 3" key="2">
    <citation type="submission" date="2017-04" db="EMBL/GenBank/DDBJ databases">
        <title>CpG methylation of centromeres and impact of large insertions on vertebrate speciation.</title>
        <authorList>
            <person name="Ichikawa K."/>
            <person name="Yoshimura J."/>
            <person name="Morishita S."/>
        </authorList>
    </citation>
    <scope>NUCLEOTIDE SEQUENCE</scope>
    <source>
        <strain evidence="2 3">HNI</strain>
    </source>
</reference>
<evidence type="ECO:0000256" key="1">
    <source>
        <dbReference type="SAM" id="MobiDB-lite"/>
    </source>
</evidence>
<dbReference type="SUPFAM" id="SSF46966">
    <property type="entry name" value="Spectrin repeat"/>
    <property type="match status" value="1"/>
</dbReference>
<dbReference type="Proteomes" id="UP000265180">
    <property type="component" value="Chromosome 15"/>
</dbReference>
<evidence type="ECO:0000313" key="3">
    <source>
        <dbReference type="Proteomes" id="UP000265180"/>
    </source>
</evidence>
<dbReference type="AlphaFoldDB" id="A0A3P9K4V6"/>
<sequence length="735" mass="83414">MKIKKCFFFFFSSVQFFKTKRLQKMSAPRELHTWSCLPLWEEGGGNERVKLDPRLDAPRLLRFGEPQRLLRTHRQMDRNGCSQQSKMEFPRVRFRNENTDDRQRDMRQQRDKEEQHKSVTIAATCSYRMDRHYVVRKPLFPAEQHMSTLKMAHSPKVTEKENHGGRSNDFDTREALAPDKCNPSLCDISGSPKMKYPSLCLRAKGLQAQSCLEKSNSRSPFHDRKSAQSDLPSSFLQVQKVHLPLRPPLTSPVLSPTCNPCLGNSKTDQTKVRHCGIELSDWEETKMCSPGTGEDSLASPHQANYWACAIPKAMPPILNRNSADWNPEMDYQALLDYTYPLKPGHMDSDWDSSKQNQDFLPKTFPSLQDSGIELDQLGSSTSLSGQDFSVSDVGQRSPDPQLFPRFSDGSASSFMPSPAGSANAFLGAVDCCTDTGEENHHKKDANHHRLNVNSASPRAFTRKVDDEFWLLPEQLEVSGHLCRQVRDLTAELSRPASCESIEPTLVSSTFLQKQEDQNYDEDSKITKLIENGQDLSDLIKSREQKITFQTGGDHREENSSRNRFDRKGDPAGERPKESRLGEVENLVVQLRSTDLSDCQRNSQVDQEDHHTLMKHIQVFCSHLELLIQQLYAVSQRVEQFSAPTVDLNSIRSSLAEYQSVQKELSNHQHQTSSVLHSGQQFLNCINATSPFLRDTLLLIEKQTGLLQTQSDHFFSSIMSAVDGLTQPSPVKEKRE</sequence>
<feature type="region of interest" description="Disordered" evidence="1">
    <location>
        <begin position="546"/>
        <end position="580"/>
    </location>
</feature>
<feature type="compositionally biased region" description="Basic and acidic residues" evidence="1">
    <location>
        <begin position="552"/>
        <end position="580"/>
    </location>
</feature>
<reference evidence="2" key="3">
    <citation type="submission" date="2025-08" db="UniProtKB">
        <authorList>
            <consortium name="Ensembl"/>
        </authorList>
    </citation>
    <scope>IDENTIFICATION</scope>
    <source>
        <strain evidence="2">HNI</strain>
    </source>
</reference>
<feature type="region of interest" description="Disordered" evidence="1">
    <location>
        <begin position="154"/>
        <end position="174"/>
    </location>
</feature>
<protein>
    <recommendedName>
        <fullName evidence="4">Centrosomal protein 68</fullName>
    </recommendedName>
</protein>
<organism evidence="2 3">
    <name type="scientific">Oryzias latipes</name>
    <name type="common">Japanese rice fish</name>
    <name type="synonym">Japanese killifish</name>
    <dbReference type="NCBI Taxonomy" id="8090"/>
    <lineage>
        <taxon>Eukaryota</taxon>
        <taxon>Metazoa</taxon>
        <taxon>Chordata</taxon>
        <taxon>Craniata</taxon>
        <taxon>Vertebrata</taxon>
        <taxon>Euteleostomi</taxon>
        <taxon>Actinopterygii</taxon>
        <taxon>Neopterygii</taxon>
        <taxon>Teleostei</taxon>
        <taxon>Neoteleostei</taxon>
        <taxon>Acanthomorphata</taxon>
        <taxon>Ovalentaria</taxon>
        <taxon>Atherinomorphae</taxon>
        <taxon>Beloniformes</taxon>
        <taxon>Adrianichthyidae</taxon>
        <taxon>Oryziinae</taxon>
        <taxon>Oryzias</taxon>
    </lineage>
</organism>
<feature type="compositionally biased region" description="Basic and acidic residues" evidence="1">
    <location>
        <begin position="156"/>
        <end position="174"/>
    </location>
</feature>
<evidence type="ECO:0008006" key="4">
    <source>
        <dbReference type="Google" id="ProtNLM"/>
    </source>
</evidence>
<evidence type="ECO:0000313" key="2">
    <source>
        <dbReference type="Ensembl" id="ENSORLP00020003229.1"/>
    </source>
</evidence>
<reference key="1">
    <citation type="journal article" date="2007" name="Nature">
        <title>The medaka draft genome and insights into vertebrate genome evolution.</title>
        <authorList>
            <person name="Kasahara M."/>
            <person name="Naruse K."/>
            <person name="Sasaki S."/>
            <person name="Nakatani Y."/>
            <person name="Qu W."/>
            <person name="Ahsan B."/>
            <person name="Yamada T."/>
            <person name="Nagayasu Y."/>
            <person name="Doi K."/>
            <person name="Kasai Y."/>
            <person name="Jindo T."/>
            <person name="Kobayashi D."/>
            <person name="Shimada A."/>
            <person name="Toyoda A."/>
            <person name="Kuroki Y."/>
            <person name="Fujiyama A."/>
            <person name="Sasaki T."/>
            <person name="Shimizu A."/>
            <person name="Asakawa S."/>
            <person name="Shimizu N."/>
            <person name="Hashimoto S."/>
            <person name="Yang J."/>
            <person name="Lee Y."/>
            <person name="Matsushima K."/>
            <person name="Sugano S."/>
            <person name="Sakaizumi M."/>
            <person name="Narita T."/>
            <person name="Ohishi K."/>
            <person name="Haga S."/>
            <person name="Ohta F."/>
            <person name="Nomoto H."/>
            <person name="Nogata K."/>
            <person name="Morishita T."/>
            <person name="Endo T."/>
            <person name="Shin-I T."/>
            <person name="Takeda H."/>
            <person name="Morishita S."/>
            <person name="Kohara Y."/>
        </authorList>
    </citation>
    <scope>NUCLEOTIDE SEQUENCE [LARGE SCALE GENOMIC DNA]</scope>
    <source>
        <strain>Hd-rR</strain>
    </source>
</reference>
<proteinExistence type="predicted"/>
<feature type="region of interest" description="Disordered" evidence="1">
    <location>
        <begin position="93"/>
        <end position="117"/>
    </location>
</feature>
<dbReference type="Ensembl" id="ENSORLT00020009963.1">
    <property type="protein sequence ID" value="ENSORLP00020003229.1"/>
    <property type="gene ID" value="ENSORLG00020004001.1"/>
</dbReference>
<name>A0A3P9K4V6_ORYLA</name>
<dbReference type="Gene3D" id="1.20.58.60">
    <property type="match status" value="1"/>
</dbReference>
<accession>A0A3P9K4V6</accession>